<keyword evidence="3" id="KW-1185">Reference proteome</keyword>
<dbReference type="EMBL" id="KZ679007">
    <property type="protein sequence ID" value="PSS25576.1"/>
    <property type="molecule type" value="Genomic_DNA"/>
</dbReference>
<evidence type="ECO:0000313" key="2">
    <source>
        <dbReference type="EMBL" id="PSS25576.1"/>
    </source>
</evidence>
<dbReference type="AlphaFoldDB" id="A0A2T3BB81"/>
<dbReference type="Proteomes" id="UP000241818">
    <property type="component" value="Unassembled WGS sequence"/>
</dbReference>
<sequence>MPKKTNSLQGFLRNEVLKNRIRPPSPPPPLERSTPLVSSEDIPASDADSLFGESICIPDKEHPDKKEQLISPQLKQLLSQPTFTTAPSRAPTLVKPALQDLREDLKSLVYAEEEAGSREKNLVRRQRVALLNEIGWVEAEERRAREEEWKARFEEQRKTLPEPLSQWEKKRLGWAKARLEKERKLTVVSFRLAQKTPKRQREEDLDDLDGEERHRLGVNTKRKAPCLTGHWNSTIHDYFPGLGRESEDGQGREALTLREVDPEERALLRRELAEMGERLAREERRRQRRAIFNNEVF</sequence>
<evidence type="ECO:0000313" key="3">
    <source>
        <dbReference type="Proteomes" id="UP000241818"/>
    </source>
</evidence>
<dbReference type="RefSeq" id="XP_024724175.1">
    <property type="nucleotide sequence ID" value="XM_024865571.1"/>
</dbReference>
<dbReference type="OrthoDB" id="3557094at2759"/>
<reference evidence="2 3" key="1">
    <citation type="journal article" date="2018" name="New Phytol.">
        <title>Comparative genomics and transcriptomics depict ericoid mycorrhizal fungi as versatile saprotrophs and plant mutualists.</title>
        <authorList>
            <person name="Martino E."/>
            <person name="Morin E."/>
            <person name="Grelet G.A."/>
            <person name="Kuo A."/>
            <person name="Kohler A."/>
            <person name="Daghino S."/>
            <person name="Barry K.W."/>
            <person name="Cichocki N."/>
            <person name="Clum A."/>
            <person name="Dockter R.B."/>
            <person name="Hainaut M."/>
            <person name="Kuo R.C."/>
            <person name="LaButti K."/>
            <person name="Lindahl B.D."/>
            <person name="Lindquist E.A."/>
            <person name="Lipzen A."/>
            <person name="Khouja H.R."/>
            <person name="Magnuson J."/>
            <person name="Murat C."/>
            <person name="Ohm R.A."/>
            <person name="Singer S.W."/>
            <person name="Spatafora J.W."/>
            <person name="Wang M."/>
            <person name="Veneault-Fourrey C."/>
            <person name="Henrissat B."/>
            <person name="Grigoriev I.V."/>
            <person name="Martin F.M."/>
            <person name="Perotto S."/>
        </authorList>
    </citation>
    <scope>NUCLEOTIDE SEQUENCE [LARGE SCALE GENOMIC DNA]</scope>
    <source>
        <strain evidence="2 3">ATCC 22711</strain>
    </source>
</reference>
<proteinExistence type="predicted"/>
<gene>
    <name evidence="2" type="ORF">M430DRAFT_272944</name>
</gene>
<name>A0A2T3BB81_AMORE</name>
<protein>
    <submittedName>
        <fullName evidence="2">Uncharacterized protein</fullName>
    </submittedName>
</protein>
<accession>A0A2T3BB81</accession>
<organism evidence="2 3">
    <name type="scientific">Amorphotheca resinae ATCC 22711</name>
    <dbReference type="NCBI Taxonomy" id="857342"/>
    <lineage>
        <taxon>Eukaryota</taxon>
        <taxon>Fungi</taxon>
        <taxon>Dikarya</taxon>
        <taxon>Ascomycota</taxon>
        <taxon>Pezizomycotina</taxon>
        <taxon>Leotiomycetes</taxon>
        <taxon>Helotiales</taxon>
        <taxon>Amorphothecaceae</taxon>
        <taxon>Amorphotheca</taxon>
    </lineage>
</organism>
<feature type="region of interest" description="Disordered" evidence="1">
    <location>
        <begin position="1"/>
        <end position="49"/>
    </location>
</feature>
<dbReference type="InParanoid" id="A0A2T3BB81"/>
<evidence type="ECO:0000256" key="1">
    <source>
        <dbReference type="SAM" id="MobiDB-lite"/>
    </source>
</evidence>
<dbReference type="GeneID" id="36573652"/>